<evidence type="ECO:0000256" key="2">
    <source>
        <dbReference type="ARBA" id="ARBA00008773"/>
    </source>
</evidence>
<dbReference type="Proteomes" id="UP001165190">
    <property type="component" value="Unassembled WGS sequence"/>
</dbReference>
<dbReference type="PANTHER" id="PTHR32227">
    <property type="entry name" value="GLUCAN ENDO-1,3-BETA-GLUCOSIDASE BG1-RELATED-RELATED"/>
    <property type="match status" value="1"/>
</dbReference>
<evidence type="ECO:0000313" key="8">
    <source>
        <dbReference type="EMBL" id="GMI81275.1"/>
    </source>
</evidence>
<dbReference type="InterPro" id="IPR017853">
    <property type="entry name" value="GH"/>
</dbReference>
<keyword evidence="7" id="KW-0732">Signal</keyword>
<dbReference type="AlphaFoldDB" id="A0A9W7M063"/>
<dbReference type="GO" id="GO:0005975">
    <property type="term" value="P:carbohydrate metabolic process"/>
    <property type="evidence" value="ECO:0007669"/>
    <property type="project" value="InterPro"/>
</dbReference>
<keyword evidence="4" id="KW-0378">Hydrolase</keyword>
<gene>
    <name evidence="8" type="ORF">HRI_001796800</name>
</gene>
<accession>A0A9W7M063</accession>
<protein>
    <recommendedName>
        <fullName evidence="3">glucan endo-1,3-beta-D-glucosidase</fullName>
        <ecNumber evidence="3">3.2.1.39</ecNumber>
    </recommendedName>
</protein>
<name>A0A9W7M063_HIBTR</name>
<feature type="chain" id="PRO_5040855942" description="glucan endo-1,3-beta-D-glucosidase" evidence="7">
    <location>
        <begin position="24"/>
        <end position="136"/>
    </location>
</feature>
<comment type="caution">
    <text evidence="8">The sequence shown here is derived from an EMBL/GenBank/DDBJ whole genome shotgun (WGS) entry which is preliminary data.</text>
</comment>
<evidence type="ECO:0000256" key="6">
    <source>
        <dbReference type="RuleBase" id="RU004335"/>
    </source>
</evidence>
<dbReference type="OrthoDB" id="941679at2759"/>
<feature type="signal peptide" evidence="7">
    <location>
        <begin position="1"/>
        <end position="23"/>
    </location>
</feature>
<dbReference type="EMBL" id="BSYR01000019">
    <property type="protein sequence ID" value="GMI81275.1"/>
    <property type="molecule type" value="Genomic_DNA"/>
</dbReference>
<dbReference type="Gene3D" id="3.20.20.80">
    <property type="entry name" value="Glycosidases"/>
    <property type="match status" value="1"/>
</dbReference>
<dbReference type="SUPFAM" id="SSF51445">
    <property type="entry name" value="(Trans)glycosidases"/>
    <property type="match status" value="1"/>
</dbReference>
<keyword evidence="9" id="KW-1185">Reference proteome</keyword>
<evidence type="ECO:0000256" key="3">
    <source>
        <dbReference type="ARBA" id="ARBA00012780"/>
    </source>
</evidence>
<dbReference type="EC" id="3.2.1.39" evidence="3"/>
<evidence type="ECO:0000256" key="7">
    <source>
        <dbReference type="SAM" id="SignalP"/>
    </source>
</evidence>
<evidence type="ECO:0000256" key="5">
    <source>
        <dbReference type="ARBA" id="ARBA00023295"/>
    </source>
</evidence>
<sequence length="136" mass="14949">MGSRLKLVLAVFLLLQLFDFSRGNKVGIAYGRNGNNLPSPDQVAQLVQSHNIQYFRIYDTDTGVLNAFKNTGIEFTVTGVPVPVIRRFLSPDPFYQDTKITHIAVGNEVTESPDNAANLVLPAMRNVVSALKKVAC</sequence>
<proteinExistence type="inferred from homology"/>
<dbReference type="InterPro" id="IPR044965">
    <property type="entry name" value="Glyco_hydro_17_plant"/>
</dbReference>
<comment type="catalytic activity">
    <reaction evidence="1">
        <text>Hydrolysis of (1-&gt;3)-beta-D-glucosidic linkages in (1-&gt;3)-beta-D-glucans.</text>
        <dbReference type="EC" id="3.2.1.39"/>
    </reaction>
</comment>
<dbReference type="InterPro" id="IPR000490">
    <property type="entry name" value="Glyco_hydro_17"/>
</dbReference>
<evidence type="ECO:0000256" key="1">
    <source>
        <dbReference type="ARBA" id="ARBA00000382"/>
    </source>
</evidence>
<evidence type="ECO:0000256" key="4">
    <source>
        <dbReference type="ARBA" id="ARBA00022801"/>
    </source>
</evidence>
<dbReference type="Pfam" id="PF00332">
    <property type="entry name" value="Glyco_hydro_17"/>
    <property type="match status" value="1"/>
</dbReference>
<keyword evidence="5" id="KW-0326">Glycosidase</keyword>
<evidence type="ECO:0000313" key="9">
    <source>
        <dbReference type="Proteomes" id="UP001165190"/>
    </source>
</evidence>
<reference evidence="8" key="1">
    <citation type="submission" date="2023-05" db="EMBL/GenBank/DDBJ databases">
        <title>Genome and transcriptome analyses reveal genes involved in the formation of fine ridges on petal epidermal cells in Hibiscus trionum.</title>
        <authorList>
            <person name="Koshimizu S."/>
            <person name="Masuda S."/>
            <person name="Ishii T."/>
            <person name="Shirasu K."/>
            <person name="Hoshino A."/>
            <person name="Arita M."/>
        </authorList>
    </citation>
    <scope>NUCLEOTIDE SEQUENCE</scope>
    <source>
        <strain evidence="8">Hamamatsu line</strain>
    </source>
</reference>
<comment type="similarity">
    <text evidence="2 6">Belongs to the glycosyl hydrolase 17 family.</text>
</comment>
<dbReference type="GO" id="GO:0042973">
    <property type="term" value="F:glucan endo-1,3-beta-D-glucosidase activity"/>
    <property type="evidence" value="ECO:0007669"/>
    <property type="project" value="UniProtKB-EC"/>
</dbReference>
<organism evidence="8 9">
    <name type="scientific">Hibiscus trionum</name>
    <name type="common">Flower of an hour</name>
    <dbReference type="NCBI Taxonomy" id="183268"/>
    <lineage>
        <taxon>Eukaryota</taxon>
        <taxon>Viridiplantae</taxon>
        <taxon>Streptophyta</taxon>
        <taxon>Embryophyta</taxon>
        <taxon>Tracheophyta</taxon>
        <taxon>Spermatophyta</taxon>
        <taxon>Magnoliopsida</taxon>
        <taxon>eudicotyledons</taxon>
        <taxon>Gunneridae</taxon>
        <taxon>Pentapetalae</taxon>
        <taxon>rosids</taxon>
        <taxon>malvids</taxon>
        <taxon>Malvales</taxon>
        <taxon>Malvaceae</taxon>
        <taxon>Malvoideae</taxon>
        <taxon>Hibiscus</taxon>
    </lineage>
</organism>